<dbReference type="Proteomes" id="UP001054837">
    <property type="component" value="Unassembled WGS sequence"/>
</dbReference>
<gene>
    <name evidence="1" type="ORF">CDAR_410531</name>
</gene>
<evidence type="ECO:0000313" key="1">
    <source>
        <dbReference type="EMBL" id="GIY34712.1"/>
    </source>
</evidence>
<name>A0AAV4SQJ1_9ARAC</name>
<reference evidence="1 2" key="1">
    <citation type="submission" date="2021-06" db="EMBL/GenBank/DDBJ databases">
        <title>Caerostris darwini draft genome.</title>
        <authorList>
            <person name="Kono N."/>
            <person name="Arakawa K."/>
        </authorList>
    </citation>
    <scope>NUCLEOTIDE SEQUENCE [LARGE SCALE GENOMIC DNA]</scope>
</reference>
<proteinExistence type="predicted"/>
<organism evidence="1 2">
    <name type="scientific">Caerostris darwini</name>
    <dbReference type="NCBI Taxonomy" id="1538125"/>
    <lineage>
        <taxon>Eukaryota</taxon>
        <taxon>Metazoa</taxon>
        <taxon>Ecdysozoa</taxon>
        <taxon>Arthropoda</taxon>
        <taxon>Chelicerata</taxon>
        <taxon>Arachnida</taxon>
        <taxon>Araneae</taxon>
        <taxon>Araneomorphae</taxon>
        <taxon>Entelegynae</taxon>
        <taxon>Araneoidea</taxon>
        <taxon>Araneidae</taxon>
        <taxon>Caerostris</taxon>
    </lineage>
</organism>
<dbReference type="EMBL" id="BPLQ01008091">
    <property type="protein sequence ID" value="GIY34712.1"/>
    <property type="molecule type" value="Genomic_DNA"/>
</dbReference>
<sequence>MIGFLKRHALLIIKIKDETASADKSAAKELLQKLAKIIEVGGCTPDEHSQAVESGRFMKEMYFTTGRKMKSFTFFAFLFLEDNGNLGVYSRQTFRNRIKLQKLQEK</sequence>
<dbReference type="AlphaFoldDB" id="A0AAV4SQJ1"/>
<protein>
    <submittedName>
        <fullName evidence="1">Uncharacterized protein</fullName>
    </submittedName>
</protein>
<accession>A0AAV4SQJ1</accession>
<keyword evidence="2" id="KW-1185">Reference proteome</keyword>
<comment type="caution">
    <text evidence="1">The sequence shown here is derived from an EMBL/GenBank/DDBJ whole genome shotgun (WGS) entry which is preliminary data.</text>
</comment>
<evidence type="ECO:0000313" key="2">
    <source>
        <dbReference type="Proteomes" id="UP001054837"/>
    </source>
</evidence>